<accession>A0A916DUR5</accession>
<name>A0A916DUR5_9BACT</name>
<dbReference type="KEGG" id="aup:AsAng_0043350"/>
<keyword evidence="2" id="KW-0489">Methyltransferase</keyword>
<sequence>MANKTTNSQQGHWLLAKMGKRVLRPGGKELTQKLIDNLHITSDDDIVEFAPGLGFTASIALTKNPKSYKGVELNEAAAASLRKTIGGVRRQIIIGNAAHSTLEKDSATKVFGEAMLTMQADHRKSAIIQEAFRILKTGGLYGIHELSLAPNDIPETVKAEIQRALATVIKVNARPLTSLEWSLLLEKEGFEVVTISTSPMHLLEPRRIIEDEGFLRALKIGFNILTHPYERSQIFSMRKIFKKYESHLSAVGIIAKKK</sequence>
<evidence type="ECO:0000313" key="3">
    <source>
        <dbReference type="Proteomes" id="UP001060919"/>
    </source>
</evidence>
<organism evidence="2 3">
    <name type="scientific">Aureispira anguillae</name>
    <dbReference type="NCBI Taxonomy" id="2864201"/>
    <lineage>
        <taxon>Bacteria</taxon>
        <taxon>Pseudomonadati</taxon>
        <taxon>Bacteroidota</taxon>
        <taxon>Saprospiria</taxon>
        <taxon>Saprospirales</taxon>
        <taxon>Saprospiraceae</taxon>
        <taxon>Aureispira</taxon>
    </lineage>
</organism>
<dbReference type="Pfam" id="PF08241">
    <property type="entry name" value="Methyltransf_11"/>
    <property type="match status" value="1"/>
</dbReference>
<evidence type="ECO:0000259" key="1">
    <source>
        <dbReference type="Pfam" id="PF08241"/>
    </source>
</evidence>
<gene>
    <name evidence="2" type="ORF">AsAng_0043350</name>
</gene>
<feature type="domain" description="Methyltransferase type 11" evidence="1">
    <location>
        <begin position="48"/>
        <end position="141"/>
    </location>
</feature>
<proteinExistence type="predicted"/>
<keyword evidence="3" id="KW-1185">Reference proteome</keyword>
<dbReference type="InterPro" id="IPR013216">
    <property type="entry name" value="Methyltransf_11"/>
</dbReference>
<reference evidence="2" key="1">
    <citation type="submission" date="2022-09" db="EMBL/GenBank/DDBJ databases">
        <title>Aureispira anguillicida sp. nov., isolated from Leptocephalus of Japanese eel Anguilla japonica.</title>
        <authorList>
            <person name="Yuasa K."/>
            <person name="Mekata T."/>
            <person name="Ikunari K."/>
        </authorList>
    </citation>
    <scope>NUCLEOTIDE SEQUENCE</scope>
    <source>
        <strain evidence="2">EL160426</strain>
    </source>
</reference>
<dbReference type="GO" id="GO:0008757">
    <property type="term" value="F:S-adenosylmethionine-dependent methyltransferase activity"/>
    <property type="evidence" value="ECO:0007669"/>
    <property type="project" value="InterPro"/>
</dbReference>
<dbReference type="AlphaFoldDB" id="A0A916DUR5"/>
<protein>
    <submittedName>
        <fullName evidence="2">Class I SAM-dependent methyltransferase</fullName>
    </submittedName>
</protein>
<dbReference type="RefSeq" id="WP_264788857.1">
    <property type="nucleotide sequence ID" value="NZ_AP026867.1"/>
</dbReference>
<keyword evidence="2" id="KW-0808">Transferase</keyword>
<dbReference type="Proteomes" id="UP001060919">
    <property type="component" value="Chromosome"/>
</dbReference>
<dbReference type="InterPro" id="IPR029063">
    <property type="entry name" value="SAM-dependent_MTases_sf"/>
</dbReference>
<dbReference type="EMBL" id="AP026867">
    <property type="protein sequence ID" value="BDS13596.1"/>
    <property type="molecule type" value="Genomic_DNA"/>
</dbReference>
<evidence type="ECO:0000313" key="2">
    <source>
        <dbReference type="EMBL" id="BDS13596.1"/>
    </source>
</evidence>
<dbReference type="SUPFAM" id="SSF53335">
    <property type="entry name" value="S-adenosyl-L-methionine-dependent methyltransferases"/>
    <property type="match status" value="1"/>
</dbReference>
<dbReference type="GO" id="GO:0032259">
    <property type="term" value="P:methylation"/>
    <property type="evidence" value="ECO:0007669"/>
    <property type="project" value="UniProtKB-KW"/>
</dbReference>
<dbReference type="Gene3D" id="3.40.50.150">
    <property type="entry name" value="Vaccinia Virus protein VP39"/>
    <property type="match status" value="1"/>
</dbReference>